<name>A0AA41R0M6_9MICO</name>
<dbReference type="Gene3D" id="2.60.40.420">
    <property type="entry name" value="Cupredoxins - blue copper proteins"/>
    <property type="match status" value="1"/>
</dbReference>
<gene>
    <name evidence="5" type="ORF">MQH31_19900</name>
</gene>
<evidence type="ECO:0000256" key="3">
    <source>
        <dbReference type="SAM" id="MobiDB-lite"/>
    </source>
</evidence>
<evidence type="ECO:0000313" key="5">
    <source>
        <dbReference type="EMBL" id="MCI4660079.1"/>
    </source>
</evidence>
<dbReference type="GO" id="GO:0046872">
    <property type="term" value="F:metal ion binding"/>
    <property type="evidence" value="ECO:0007669"/>
    <property type="project" value="UniProtKB-KW"/>
</dbReference>
<dbReference type="InterPro" id="IPR028871">
    <property type="entry name" value="BlueCu_1_BS"/>
</dbReference>
<keyword evidence="6" id="KW-1185">Reference proteome</keyword>
<keyword evidence="1" id="KW-0479">Metal-binding</keyword>
<accession>A0AA41R0M6</accession>
<evidence type="ECO:0000256" key="2">
    <source>
        <dbReference type="ARBA" id="ARBA00023008"/>
    </source>
</evidence>
<proteinExistence type="predicted"/>
<dbReference type="PROSITE" id="PS00079">
    <property type="entry name" value="MULTICOPPER_OXIDASE1"/>
    <property type="match status" value="1"/>
</dbReference>
<dbReference type="RefSeq" id="WP_243013507.1">
    <property type="nucleotide sequence ID" value="NZ_JALGAR010000009.1"/>
</dbReference>
<protein>
    <submittedName>
        <fullName evidence="5">Plastocyanin/azurin family copper-binding protein</fullName>
    </submittedName>
</protein>
<evidence type="ECO:0000256" key="1">
    <source>
        <dbReference type="ARBA" id="ARBA00022723"/>
    </source>
</evidence>
<dbReference type="InterPro" id="IPR033138">
    <property type="entry name" value="Cu_oxidase_CS"/>
</dbReference>
<feature type="region of interest" description="Disordered" evidence="3">
    <location>
        <begin position="68"/>
        <end position="88"/>
    </location>
</feature>
<dbReference type="InterPro" id="IPR008972">
    <property type="entry name" value="Cupredoxin"/>
</dbReference>
<dbReference type="EMBL" id="JALGAR010000009">
    <property type="protein sequence ID" value="MCI4660079.1"/>
    <property type="molecule type" value="Genomic_DNA"/>
</dbReference>
<evidence type="ECO:0000313" key="6">
    <source>
        <dbReference type="Proteomes" id="UP001165341"/>
    </source>
</evidence>
<reference evidence="5" key="1">
    <citation type="submission" date="2022-03" db="EMBL/GenBank/DDBJ databases">
        <title>Cryobacterium sp. nov. strain ZS14-85, isolated from Antarctic soil.</title>
        <authorList>
            <person name="Li J."/>
            <person name="Niu G."/>
        </authorList>
    </citation>
    <scope>NUCLEOTIDE SEQUENCE</scope>
    <source>
        <strain evidence="5">ZS14-85</strain>
    </source>
</reference>
<dbReference type="Pfam" id="PF06525">
    <property type="entry name" value="SoxE"/>
    <property type="match status" value="1"/>
</dbReference>
<comment type="caution">
    <text evidence="5">The sequence shown here is derived from an EMBL/GenBank/DDBJ whole genome shotgun (WGS) entry which is preliminary data.</text>
</comment>
<dbReference type="Proteomes" id="UP001165341">
    <property type="component" value="Unassembled WGS sequence"/>
</dbReference>
<keyword evidence="2" id="KW-0186">Copper</keyword>
<feature type="domain" description="Sulfocyanin-like C-terminal" evidence="4">
    <location>
        <begin position="35"/>
        <end position="131"/>
    </location>
</feature>
<dbReference type="AlphaFoldDB" id="A0AA41R0M6"/>
<organism evidence="5 6">
    <name type="scientific">Cryobacterium zhongshanensis</name>
    <dbReference type="NCBI Taxonomy" id="2928153"/>
    <lineage>
        <taxon>Bacteria</taxon>
        <taxon>Bacillati</taxon>
        <taxon>Actinomycetota</taxon>
        <taxon>Actinomycetes</taxon>
        <taxon>Micrococcales</taxon>
        <taxon>Microbacteriaceae</taxon>
        <taxon>Cryobacterium</taxon>
    </lineage>
</organism>
<sequence>MMGNNSGMMSGGGNERVPRGAMSLSIDHAHIGQGSVSLLAANDGSISHELVVLPMSDSQAVGTRTISGDNKVEETGSLGEASSTCGAGAGDGIVPGSTSWVTLTLAPGRYEVVCNLPGHYAAGMYSELTVS</sequence>
<dbReference type="SUPFAM" id="SSF49503">
    <property type="entry name" value="Cupredoxins"/>
    <property type="match status" value="1"/>
</dbReference>
<dbReference type="PROSITE" id="PS00196">
    <property type="entry name" value="COPPER_BLUE"/>
    <property type="match status" value="1"/>
</dbReference>
<evidence type="ECO:0000259" key="4">
    <source>
        <dbReference type="Pfam" id="PF06525"/>
    </source>
</evidence>
<dbReference type="InterPro" id="IPR049544">
    <property type="entry name" value="SoxE-like_C"/>
</dbReference>